<evidence type="ECO:0000259" key="3">
    <source>
        <dbReference type="Pfam" id="PF00155"/>
    </source>
</evidence>
<dbReference type="STRING" id="1387353.BSF38_05257"/>
<dbReference type="InterPro" id="IPR004839">
    <property type="entry name" value="Aminotransferase_I/II_large"/>
</dbReference>
<keyword evidence="4" id="KW-0012">Acyltransferase</keyword>
<dbReference type="AlphaFoldDB" id="A0A1U7CXS0"/>
<evidence type="ECO:0000256" key="2">
    <source>
        <dbReference type="ARBA" id="ARBA00022679"/>
    </source>
</evidence>
<sequence>MSATPPMDRLMQAMRKNTLVRIYEEFDRDFADVHLKDLRVDEAGPGREIVIQGRRVMNFGSDSFLGLDRDPRLIEAVRQGLDRWGTHNGASRAFASVAANIEAEERLAAWLGVEATLIYPSATLANMGAIPGLVGRGDVVVLDEHAHNSIQEGAKLALAGGARVATFAHNDPDDLSRVLETLRPYRVALVCIDGVYSMSGVVPPMADLDRVARANEAVLYIDDAHGTGVLGENGRGTVLDALGSYENAFVVGSLSKAFSCAGGFVACSKTFQKLLKIRSNTYIFGGPVVPAYFDAIIKVIDILESDEYIAIRGRLDQRVTQLTRGLLDLDLVVMGGLTPIVSVLVGDEADTLRAGKFLFDQGYYVQSVLFPAVPYHGGVIRVQCNANHSAEAVDGLLAAFAAMRDVIPTPRRSDREQSKRLAG</sequence>
<dbReference type="Pfam" id="PF00155">
    <property type="entry name" value="Aminotran_1_2"/>
    <property type="match status" value="1"/>
</dbReference>
<dbReference type="InterPro" id="IPR015424">
    <property type="entry name" value="PyrdxlP-dep_Trfase"/>
</dbReference>
<organism evidence="4 5">
    <name type="scientific">Paludisphaera borealis</name>
    <dbReference type="NCBI Taxonomy" id="1387353"/>
    <lineage>
        <taxon>Bacteria</taxon>
        <taxon>Pseudomonadati</taxon>
        <taxon>Planctomycetota</taxon>
        <taxon>Planctomycetia</taxon>
        <taxon>Isosphaerales</taxon>
        <taxon>Isosphaeraceae</taxon>
        <taxon>Paludisphaera</taxon>
    </lineage>
</organism>
<comment type="cofactor">
    <cofactor evidence="1">
        <name>pyridoxal 5'-phosphate</name>
        <dbReference type="ChEBI" id="CHEBI:597326"/>
    </cofactor>
</comment>
<reference evidence="5" key="1">
    <citation type="submission" date="2016-12" db="EMBL/GenBank/DDBJ databases">
        <title>Comparative genomics of four Isosphaeraceae planctomycetes: a common pool of plasmids and glycoside hydrolase genes.</title>
        <authorList>
            <person name="Ivanova A."/>
        </authorList>
    </citation>
    <scope>NUCLEOTIDE SEQUENCE [LARGE SCALE GENOMIC DNA]</scope>
    <source>
        <strain evidence="5">PX4</strain>
    </source>
</reference>
<proteinExistence type="predicted"/>
<dbReference type="SUPFAM" id="SSF53383">
    <property type="entry name" value="PLP-dependent transferases"/>
    <property type="match status" value="1"/>
</dbReference>
<keyword evidence="2 4" id="KW-0808">Transferase</keyword>
<dbReference type="GO" id="GO:0016746">
    <property type="term" value="F:acyltransferase activity"/>
    <property type="evidence" value="ECO:0007669"/>
    <property type="project" value="UniProtKB-KW"/>
</dbReference>
<keyword evidence="5" id="KW-1185">Reference proteome</keyword>
<evidence type="ECO:0000313" key="5">
    <source>
        <dbReference type="Proteomes" id="UP000186309"/>
    </source>
</evidence>
<dbReference type="InterPro" id="IPR015421">
    <property type="entry name" value="PyrdxlP-dep_Trfase_major"/>
</dbReference>
<feature type="domain" description="Aminotransferase class I/classII large" evidence="3">
    <location>
        <begin position="55"/>
        <end position="399"/>
    </location>
</feature>
<dbReference type="Gene3D" id="3.90.1150.10">
    <property type="entry name" value="Aspartate Aminotransferase, domain 1"/>
    <property type="match status" value="1"/>
</dbReference>
<protein>
    <submittedName>
        <fullName evidence="4">Pyridoxal phosphate-dependent acyltransferase</fullName>
        <ecNumber evidence="4">2.3.1.-</ecNumber>
    </submittedName>
</protein>
<dbReference type="InterPro" id="IPR050087">
    <property type="entry name" value="AON_synthase_class-II"/>
</dbReference>
<dbReference type="EMBL" id="CP019082">
    <property type="protein sequence ID" value="APW63683.1"/>
    <property type="molecule type" value="Genomic_DNA"/>
</dbReference>
<dbReference type="KEGG" id="pbor:BSF38_05257"/>
<dbReference type="PANTHER" id="PTHR13693">
    <property type="entry name" value="CLASS II AMINOTRANSFERASE/8-AMINO-7-OXONONANOATE SYNTHASE"/>
    <property type="match status" value="1"/>
</dbReference>
<dbReference type="GO" id="GO:0030170">
    <property type="term" value="F:pyridoxal phosphate binding"/>
    <property type="evidence" value="ECO:0007669"/>
    <property type="project" value="InterPro"/>
</dbReference>
<evidence type="ECO:0000256" key="1">
    <source>
        <dbReference type="ARBA" id="ARBA00001933"/>
    </source>
</evidence>
<gene>
    <name evidence="4" type="ORF">BSF38_05257</name>
</gene>
<dbReference type="EC" id="2.3.1.-" evidence="4"/>
<dbReference type="Gene3D" id="3.40.640.10">
    <property type="entry name" value="Type I PLP-dependent aspartate aminotransferase-like (Major domain)"/>
    <property type="match status" value="1"/>
</dbReference>
<evidence type="ECO:0000313" key="4">
    <source>
        <dbReference type="EMBL" id="APW63683.1"/>
    </source>
</evidence>
<dbReference type="InterPro" id="IPR015422">
    <property type="entry name" value="PyrdxlP-dep_Trfase_small"/>
</dbReference>
<name>A0A1U7CXS0_9BACT</name>
<accession>A0A1U7CXS0</accession>
<dbReference type="Proteomes" id="UP000186309">
    <property type="component" value="Chromosome"/>
</dbReference>